<name>A0A481Z1X3_9VIRU</name>
<proteinExistence type="predicted"/>
<dbReference type="GO" id="GO:0004527">
    <property type="term" value="F:exonuclease activity"/>
    <property type="evidence" value="ECO:0007669"/>
    <property type="project" value="UniProtKB-KW"/>
</dbReference>
<dbReference type="Gene3D" id="3.60.10.10">
    <property type="entry name" value="Endonuclease/exonuclease/phosphatase"/>
    <property type="match status" value="1"/>
</dbReference>
<keyword evidence="1" id="KW-0540">Nuclease</keyword>
<keyword evidence="1" id="KW-0255">Endonuclease</keyword>
<sequence>MNYKYKYFKYKKKYLYLKYGLHGGFSPTWKKRVNSSINISNIYENDSLMKKISIKKKYQPYPKYTDPKLYPSEGYNIKNACYTDTISKKNDQVRLLLFNVHNFVKQCDNKDEIKRDFNHVYNFISDKEIDYLLLTEMAPIKKEKDAINKGNFEPFINKIKNIELNHNFMARTHYIPDSIPYYFFLVNGIFSKNKLVDINTYNIGSNRILMECKIYIHNIPILLYLAHVEDKYDKNKINYDENIGNIIDIIKNKIKEYKIENVILCGDMNFPIYEYDTNEKNRKIFLEDETNRNIFKHAYQMYPVNKINPLKDLNNYLKYIEPINKNQTTFTGFNKRLIIDHFFVSLSLLNKFSISSKIIKSDVSDHYPVLLEIQ</sequence>
<keyword evidence="1" id="KW-0269">Exonuclease</keyword>
<accession>A0A481Z1X3</accession>
<gene>
    <name evidence="1" type="ORF">LCMiAC02_05490</name>
</gene>
<reference evidence="1" key="1">
    <citation type="journal article" date="2019" name="MBio">
        <title>Virus Genomes from Deep Sea Sediments Expand the Ocean Megavirome and Support Independent Origins of Viral Gigantism.</title>
        <authorList>
            <person name="Backstrom D."/>
            <person name="Yutin N."/>
            <person name="Jorgensen S.L."/>
            <person name="Dharamshi J."/>
            <person name="Homa F."/>
            <person name="Zaremba-Niedwiedzka K."/>
            <person name="Spang A."/>
            <person name="Wolf Y.I."/>
            <person name="Koonin E.V."/>
            <person name="Ettema T.J."/>
        </authorList>
    </citation>
    <scope>NUCLEOTIDE SEQUENCE</scope>
</reference>
<evidence type="ECO:0000313" key="1">
    <source>
        <dbReference type="EMBL" id="QBK89454.1"/>
    </source>
</evidence>
<dbReference type="GO" id="GO:0004519">
    <property type="term" value="F:endonuclease activity"/>
    <property type="evidence" value="ECO:0007669"/>
    <property type="project" value="UniProtKB-KW"/>
</dbReference>
<keyword evidence="1" id="KW-0378">Hydrolase</keyword>
<organism evidence="1">
    <name type="scientific">Mimivirus LCMiAC02</name>
    <dbReference type="NCBI Taxonomy" id="2506609"/>
    <lineage>
        <taxon>Viruses</taxon>
        <taxon>Varidnaviria</taxon>
        <taxon>Bamfordvirae</taxon>
        <taxon>Nucleocytoviricota</taxon>
        <taxon>Megaviricetes</taxon>
        <taxon>Imitervirales</taxon>
        <taxon>Mimiviridae</taxon>
        <taxon>Klosneuvirinae</taxon>
    </lineage>
</organism>
<protein>
    <submittedName>
        <fullName evidence="1">Endonuclease/exonuclease/phosphatase family protein</fullName>
    </submittedName>
</protein>
<dbReference type="SUPFAM" id="SSF56219">
    <property type="entry name" value="DNase I-like"/>
    <property type="match status" value="1"/>
</dbReference>
<dbReference type="InterPro" id="IPR036691">
    <property type="entry name" value="Endo/exonu/phosph_ase_sf"/>
</dbReference>
<dbReference type="EMBL" id="MK500423">
    <property type="protein sequence ID" value="QBK89454.1"/>
    <property type="molecule type" value="Genomic_DNA"/>
</dbReference>